<comment type="caution">
    <text evidence="3">The sequence shown here is derived from an EMBL/GenBank/DDBJ whole genome shotgun (WGS) entry which is preliminary data.</text>
</comment>
<evidence type="ECO:0000313" key="3">
    <source>
        <dbReference type="EMBL" id="TXC78803.1"/>
    </source>
</evidence>
<evidence type="ECO:0008006" key="5">
    <source>
        <dbReference type="Google" id="ProtNLM"/>
    </source>
</evidence>
<feature type="region of interest" description="Disordered" evidence="1">
    <location>
        <begin position="49"/>
        <end position="68"/>
    </location>
</feature>
<proteinExistence type="predicted"/>
<keyword evidence="2" id="KW-0732">Signal</keyword>
<reference evidence="3 4" key="1">
    <citation type="submission" date="2019-08" db="EMBL/GenBank/DDBJ databases">
        <title>Genome of Luteibaculum oceani JCM 18817.</title>
        <authorList>
            <person name="Bowman J.P."/>
        </authorList>
    </citation>
    <scope>NUCLEOTIDE SEQUENCE [LARGE SCALE GENOMIC DNA]</scope>
    <source>
        <strain evidence="3 4">JCM 18817</strain>
    </source>
</reference>
<dbReference type="AlphaFoldDB" id="A0A5C6UZD8"/>
<dbReference type="EMBL" id="VORB01000005">
    <property type="protein sequence ID" value="TXC78803.1"/>
    <property type="molecule type" value="Genomic_DNA"/>
</dbReference>
<feature type="signal peptide" evidence="2">
    <location>
        <begin position="1"/>
        <end position="20"/>
    </location>
</feature>
<gene>
    <name evidence="3" type="ORF">FRX97_06215</name>
</gene>
<sequence>MKKLLLGLIAVCFFGVDAMAQEFKVVTVVESIVPMGLGRSRIIEAAEDVDSEAATTERTEGQDSKQGKVRRKDLKIDDLKETKLLNFYSGVGINFQNIASNDALIGDRISSLAQQGWKLVFVTSGVESDAGDKDGKGIYITRFIFQKD</sequence>
<evidence type="ECO:0000256" key="1">
    <source>
        <dbReference type="SAM" id="MobiDB-lite"/>
    </source>
</evidence>
<protein>
    <recommendedName>
        <fullName evidence="5">DUF4177 domain-containing protein</fullName>
    </recommendedName>
</protein>
<evidence type="ECO:0000313" key="4">
    <source>
        <dbReference type="Proteomes" id="UP000321168"/>
    </source>
</evidence>
<feature type="chain" id="PRO_5022880824" description="DUF4177 domain-containing protein" evidence="2">
    <location>
        <begin position="21"/>
        <end position="148"/>
    </location>
</feature>
<evidence type="ECO:0000256" key="2">
    <source>
        <dbReference type="SAM" id="SignalP"/>
    </source>
</evidence>
<accession>A0A5C6UZD8</accession>
<name>A0A5C6UZD8_9FLAO</name>
<dbReference type="OrthoDB" id="680777at2"/>
<feature type="compositionally biased region" description="Basic and acidic residues" evidence="1">
    <location>
        <begin position="55"/>
        <end position="66"/>
    </location>
</feature>
<dbReference type="RefSeq" id="WP_147014327.1">
    <property type="nucleotide sequence ID" value="NZ_VORB01000005.1"/>
</dbReference>
<dbReference type="Proteomes" id="UP000321168">
    <property type="component" value="Unassembled WGS sequence"/>
</dbReference>
<keyword evidence="4" id="KW-1185">Reference proteome</keyword>
<organism evidence="3 4">
    <name type="scientific">Luteibaculum oceani</name>
    <dbReference type="NCBI Taxonomy" id="1294296"/>
    <lineage>
        <taxon>Bacteria</taxon>
        <taxon>Pseudomonadati</taxon>
        <taxon>Bacteroidota</taxon>
        <taxon>Flavobacteriia</taxon>
        <taxon>Flavobacteriales</taxon>
        <taxon>Luteibaculaceae</taxon>
        <taxon>Luteibaculum</taxon>
    </lineage>
</organism>